<organism evidence="6 7">
    <name type="scientific">Mycolicibacterium poriferae</name>
    <dbReference type="NCBI Taxonomy" id="39694"/>
    <lineage>
        <taxon>Bacteria</taxon>
        <taxon>Bacillati</taxon>
        <taxon>Actinomycetota</taxon>
        <taxon>Actinomycetes</taxon>
        <taxon>Mycobacteriales</taxon>
        <taxon>Mycobacteriaceae</taxon>
        <taxon>Mycolicibacterium</taxon>
    </lineage>
</organism>
<keyword evidence="2" id="KW-0285">Flavoprotein</keyword>
<dbReference type="PANTHER" id="PTHR43557:SF2">
    <property type="entry name" value="RIESKE DOMAIN-CONTAINING PROTEIN-RELATED"/>
    <property type="match status" value="1"/>
</dbReference>
<dbReference type="GO" id="GO:0016651">
    <property type="term" value="F:oxidoreductase activity, acting on NAD(P)H"/>
    <property type="evidence" value="ECO:0007669"/>
    <property type="project" value="TreeGrafter"/>
</dbReference>
<evidence type="ECO:0000256" key="2">
    <source>
        <dbReference type="ARBA" id="ARBA00022630"/>
    </source>
</evidence>
<dbReference type="InterPro" id="IPR016156">
    <property type="entry name" value="FAD/NAD-linked_Rdtase_dimer_sf"/>
</dbReference>
<dbReference type="PANTHER" id="PTHR43557">
    <property type="entry name" value="APOPTOSIS-INDUCING FACTOR 1"/>
    <property type="match status" value="1"/>
</dbReference>
<keyword evidence="3" id="KW-0274">FAD</keyword>
<comment type="cofactor">
    <cofactor evidence="1">
        <name>FAD</name>
        <dbReference type="ChEBI" id="CHEBI:57692"/>
    </cofactor>
</comment>
<dbReference type="Proteomes" id="UP000466785">
    <property type="component" value="Chromosome"/>
</dbReference>
<dbReference type="KEGG" id="mpof:MPOR_14620"/>
<evidence type="ECO:0000313" key="6">
    <source>
        <dbReference type="EMBL" id="BBX50436.1"/>
    </source>
</evidence>
<evidence type="ECO:0000256" key="3">
    <source>
        <dbReference type="ARBA" id="ARBA00022827"/>
    </source>
</evidence>
<evidence type="ECO:0000256" key="1">
    <source>
        <dbReference type="ARBA" id="ARBA00001974"/>
    </source>
</evidence>
<evidence type="ECO:0000256" key="4">
    <source>
        <dbReference type="ARBA" id="ARBA00023002"/>
    </source>
</evidence>
<dbReference type="GO" id="GO:0005737">
    <property type="term" value="C:cytoplasm"/>
    <property type="evidence" value="ECO:0007669"/>
    <property type="project" value="TreeGrafter"/>
</dbReference>
<protein>
    <submittedName>
        <fullName evidence="6">Ferredoxin reductase</fullName>
    </submittedName>
</protein>
<dbReference type="PRINTS" id="PR00368">
    <property type="entry name" value="FADPNR"/>
</dbReference>
<evidence type="ECO:0000259" key="5">
    <source>
        <dbReference type="Pfam" id="PF07992"/>
    </source>
</evidence>
<dbReference type="Gene3D" id="3.30.390.30">
    <property type="match status" value="1"/>
</dbReference>
<feature type="domain" description="FAD/NAD(P)-binding" evidence="5">
    <location>
        <begin position="6"/>
        <end position="294"/>
    </location>
</feature>
<dbReference type="EMBL" id="AP022570">
    <property type="protein sequence ID" value="BBX50436.1"/>
    <property type="molecule type" value="Genomic_DNA"/>
</dbReference>
<dbReference type="AlphaFoldDB" id="A0A6N4V4J2"/>
<keyword evidence="7" id="KW-1185">Reference proteome</keyword>
<dbReference type="InterPro" id="IPR023753">
    <property type="entry name" value="FAD/NAD-binding_dom"/>
</dbReference>
<evidence type="ECO:0000313" key="7">
    <source>
        <dbReference type="Proteomes" id="UP000466785"/>
    </source>
</evidence>
<reference evidence="6 7" key="1">
    <citation type="journal article" date="2019" name="Emerg. Microbes Infect.">
        <title>Comprehensive subspecies identification of 175 nontuberculous mycobacteria species based on 7547 genomic profiles.</title>
        <authorList>
            <person name="Matsumoto Y."/>
            <person name="Kinjo T."/>
            <person name="Motooka D."/>
            <person name="Nabeya D."/>
            <person name="Jung N."/>
            <person name="Uechi K."/>
            <person name="Horii T."/>
            <person name="Iida T."/>
            <person name="Fujita J."/>
            <person name="Nakamura S."/>
        </authorList>
    </citation>
    <scope>NUCLEOTIDE SEQUENCE [LARGE SCALE GENOMIC DNA]</scope>
    <source>
        <strain evidence="6 7">JCM 12603</strain>
    </source>
</reference>
<dbReference type="InterPro" id="IPR036188">
    <property type="entry name" value="FAD/NAD-bd_sf"/>
</dbReference>
<dbReference type="Pfam" id="PF07992">
    <property type="entry name" value="Pyr_redox_2"/>
    <property type="match status" value="1"/>
</dbReference>
<dbReference type="SUPFAM" id="SSF55424">
    <property type="entry name" value="FAD/NAD-linked reductases, dimerisation (C-terminal) domain"/>
    <property type="match status" value="1"/>
</dbReference>
<dbReference type="InterPro" id="IPR050446">
    <property type="entry name" value="FAD-oxidoreductase/Apoptosis"/>
</dbReference>
<sequence length="382" mass="40234">MSDSGLVVLGSGPAGVAAAEAYRDRRPDAPVRILSADRRRPYARPPLSKEFLRGKTDDIDLHPEQWFTERDIVLALESRVQGFDPQQRVVTVDGEPHGYDALIFATGSSPVPLPVPGGEHALQLRSLDDAERLRAAAESARSAVVIGAGFIGCEAAASLALRGLSVTLVAPDEAPQQKRLGIEAGRKLAGLVEASGARWLGGASVERLDESVVHLDSGETLEADLILAATGVRPNTELAGVAGVPMQDSRIVADEDLSTGVPQVYAAGDVALAFNTGAGRRLPIEHWQDAEDQGKVAGATAAGDDAAWSGVPGFWTTIGDTTVKYHAWGDGYQDSRMVEHGDGFTVWYEADGAVVAVLTCNADDDYDLGGELIQAGKPAPLR</sequence>
<dbReference type="PRINTS" id="PR00469">
    <property type="entry name" value="PNDRDTASEII"/>
</dbReference>
<gene>
    <name evidence="6" type="ORF">MPOR_14620</name>
</gene>
<dbReference type="Gene3D" id="3.50.50.60">
    <property type="entry name" value="FAD/NAD(P)-binding domain"/>
    <property type="match status" value="2"/>
</dbReference>
<accession>A0A6N4V4J2</accession>
<name>A0A6N4V4J2_9MYCO</name>
<dbReference type="RefSeq" id="WP_163673112.1">
    <property type="nucleotide sequence ID" value="NZ_AP022570.1"/>
</dbReference>
<dbReference type="SUPFAM" id="SSF51905">
    <property type="entry name" value="FAD/NAD(P)-binding domain"/>
    <property type="match status" value="1"/>
</dbReference>
<keyword evidence="4" id="KW-0560">Oxidoreductase</keyword>
<proteinExistence type="predicted"/>